<proteinExistence type="predicted"/>
<dbReference type="AlphaFoldDB" id="A0A5K3EJP3"/>
<evidence type="ECO:0000313" key="1">
    <source>
        <dbReference type="WBParaSite" id="MCU_001044-RA"/>
    </source>
</evidence>
<protein>
    <submittedName>
        <fullName evidence="1">Protein of unassigned function</fullName>
    </submittedName>
</protein>
<accession>A0A5K3EJP3</accession>
<sequence length="67" mass="7079">MGGEVAAMGRVLDLDAALSAAQAVATVVESKLDVDLVFTIVVVLAVMDSADRRLRAWAASKTDFHYA</sequence>
<organism evidence="1">
    <name type="scientific">Mesocestoides corti</name>
    <name type="common">Flatworm</name>
    <dbReference type="NCBI Taxonomy" id="53468"/>
    <lineage>
        <taxon>Eukaryota</taxon>
        <taxon>Metazoa</taxon>
        <taxon>Spiralia</taxon>
        <taxon>Lophotrochozoa</taxon>
        <taxon>Platyhelminthes</taxon>
        <taxon>Cestoda</taxon>
        <taxon>Eucestoda</taxon>
        <taxon>Cyclophyllidea</taxon>
        <taxon>Mesocestoididae</taxon>
        <taxon>Mesocestoides</taxon>
    </lineage>
</organism>
<dbReference type="WBParaSite" id="MCU_001044-RA">
    <property type="protein sequence ID" value="MCU_001044-RA"/>
    <property type="gene ID" value="MCU_001044"/>
</dbReference>
<name>A0A5K3EJP3_MESCO</name>
<reference evidence="1" key="1">
    <citation type="submission" date="2019-11" db="UniProtKB">
        <authorList>
            <consortium name="WormBaseParasite"/>
        </authorList>
    </citation>
    <scope>IDENTIFICATION</scope>
</reference>